<feature type="region of interest" description="Disordered" evidence="1">
    <location>
        <begin position="1"/>
        <end position="75"/>
    </location>
</feature>
<evidence type="ECO:0000313" key="3">
    <source>
        <dbReference type="Proteomes" id="UP000627838"/>
    </source>
</evidence>
<sequence>MPRRPHAVDETSAGGREPGEEAGTPVVGGFATWCGPGAVPSPRGRGRDGTRRSEGGVEPTGETGGVLRLDQPIGE</sequence>
<keyword evidence="3" id="KW-1185">Reference proteome</keyword>
<evidence type="ECO:0000313" key="2">
    <source>
        <dbReference type="EMBL" id="MBE1533673.1"/>
    </source>
</evidence>
<dbReference type="EMBL" id="JADBDZ010000001">
    <property type="protein sequence ID" value="MBE1533673.1"/>
    <property type="molecule type" value="Genomic_DNA"/>
</dbReference>
<evidence type="ECO:0000256" key="1">
    <source>
        <dbReference type="SAM" id="MobiDB-lite"/>
    </source>
</evidence>
<proteinExistence type="predicted"/>
<gene>
    <name evidence="2" type="ORF">H4W34_003506</name>
</gene>
<reference evidence="2 3" key="1">
    <citation type="submission" date="2020-10" db="EMBL/GenBank/DDBJ databases">
        <title>Sequencing the genomes of 1000 actinobacteria strains.</title>
        <authorList>
            <person name="Klenk H.-P."/>
        </authorList>
    </citation>
    <scope>NUCLEOTIDE SEQUENCE [LARGE SCALE GENOMIC DNA]</scope>
    <source>
        <strain evidence="2 3">DSM 46744</strain>
    </source>
</reference>
<organism evidence="2 3">
    <name type="scientific">Actinomadura algeriensis</name>
    <dbReference type="NCBI Taxonomy" id="1679523"/>
    <lineage>
        <taxon>Bacteria</taxon>
        <taxon>Bacillati</taxon>
        <taxon>Actinomycetota</taxon>
        <taxon>Actinomycetes</taxon>
        <taxon>Streptosporangiales</taxon>
        <taxon>Thermomonosporaceae</taxon>
        <taxon>Actinomadura</taxon>
    </lineage>
</organism>
<protein>
    <submittedName>
        <fullName evidence="2">Uncharacterized protein</fullName>
    </submittedName>
</protein>
<name>A0ABR9JTF6_9ACTN</name>
<comment type="caution">
    <text evidence="2">The sequence shown here is derived from an EMBL/GenBank/DDBJ whole genome shotgun (WGS) entry which is preliminary data.</text>
</comment>
<dbReference type="Proteomes" id="UP000627838">
    <property type="component" value="Unassembled WGS sequence"/>
</dbReference>
<dbReference type="RefSeq" id="WP_192760177.1">
    <property type="nucleotide sequence ID" value="NZ_JADBDZ010000001.1"/>
</dbReference>
<feature type="compositionally biased region" description="Basic and acidic residues" evidence="1">
    <location>
        <begin position="45"/>
        <end position="55"/>
    </location>
</feature>
<accession>A0ABR9JTF6</accession>